<keyword evidence="1" id="KW-0472">Membrane</keyword>
<reference evidence="2 3" key="1">
    <citation type="submission" date="2020-03" db="EMBL/GenBank/DDBJ databases">
        <authorList>
            <person name="Picone N."/>
        </authorList>
    </citation>
    <scope>NUCLEOTIDE SEQUENCE [LARGE SCALE GENOMIC DNA]</scope>
    <source>
        <strain evidence="2">NSCAC1</strain>
    </source>
</reference>
<feature type="transmembrane region" description="Helical" evidence="1">
    <location>
        <begin position="30"/>
        <end position="51"/>
    </location>
</feature>
<proteinExistence type="predicted"/>
<keyword evidence="1" id="KW-0812">Transmembrane</keyword>
<evidence type="ECO:0000313" key="3">
    <source>
        <dbReference type="Proteomes" id="UP000516072"/>
    </source>
</evidence>
<dbReference type="EMBL" id="LR778175">
    <property type="protein sequence ID" value="CAB1275448.1"/>
    <property type="molecule type" value="Genomic_DNA"/>
</dbReference>
<dbReference type="Proteomes" id="UP000516072">
    <property type="component" value="Chromosome"/>
</dbReference>
<dbReference type="Pfam" id="PF06966">
    <property type="entry name" value="DUF1295"/>
    <property type="match status" value="1"/>
</dbReference>
<evidence type="ECO:0000256" key="1">
    <source>
        <dbReference type="SAM" id="Phobius"/>
    </source>
</evidence>
<protein>
    <submittedName>
        <fullName evidence="2">Isoprenylcysteine carboxyl methyltransferase family protein</fullName>
    </submittedName>
</protein>
<keyword evidence="3" id="KW-1185">Reference proteome</keyword>
<dbReference type="InterPro" id="IPR010721">
    <property type="entry name" value="UstE-like"/>
</dbReference>
<feature type="transmembrane region" description="Helical" evidence="1">
    <location>
        <begin position="101"/>
        <end position="121"/>
    </location>
</feature>
<keyword evidence="2" id="KW-0808">Transferase</keyword>
<feature type="transmembrane region" description="Helical" evidence="1">
    <location>
        <begin position="133"/>
        <end position="154"/>
    </location>
</feature>
<keyword evidence="1" id="KW-1133">Transmembrane helix</keyword>
<feature type="transmembrane region" description="Helical" evidence="1">
    <location>
        <begin position="188"/>
        <end position="207"/>
    </location>
</feature>
<dbReference type="RefSeq" id="WP_197745003.1">
    <property type="nucleotide sequence ID" value="NZ_LR778175.1"/>
</dbReference>
<accession>A0A7G1Q930</accession>
<dbReference type="AlphaFoldDB" id="A0A7G1Q930"/>
<feature type="transmembrane region" description="Helical" evidence="1">
    <location>
        <begin position="311"/>
        <end position="336"/>
    </location>
</feature>
<dbReference type="Gene3D" id="1.20.120.1630">
    <property type="match status" value="1"/>
</dbReference>
<organism evidence="2 3">
    <name type="scientific">Candidatus Nitrosacidococcus tergens</name>
    <dbReference type="NCBI Taxonomy" id="553981"/>
    <lineage>
        <taxon>Bacteria</taxon>
        <taxon>Pseudomonadati</taxon>
        <taxon>Pseudomonadota</taxon>
        <taxon>Gammaproteobacteria</taxon>
        <taxon>Chromatiales</taxon>
        <taxon>Chromatiaceae</taxon>
        <taxon>Candidatus Nitrosacidococcus</taxon>
    </lineage>
</organism>
<evidence type="ECO:0000313" key="2">
    <source>
        <dbReference type="EMBL" id="CAB1275448.1"/>
    </source>
</evidence>
<keyword evidence="2" id="KW-0489">Methyltransferase</keyword>
<dbReference type="GO" id="GO:0032259">
    <property type="term" value="P:methylation"/>
    <property type="evidence" value="ECO:0007669"/>
    <property type="project" value="UniProtKB-KW"/>
</dbReference>
<gene>
    <name evidence="2" type="ORF">NSCAC_0671</name>
</gene>
<name>A0A7G1Q930_9GAMM</name>
<sequence length="428" mass="49832">MKLFKKPQYKNQKENIPSNKNIPPPSASNFTVNFLALTVGLAILVILQWWWPFSTFRNGVIVCTVITTIICTYDLFVAKVWQRDSAGLVGLKPRKASLQRVLVKLVGLAFSLAVPTLAYLIFPEYQGTFYQPWWEVLKIIGIPLLILSPIYFWWIDGLQRDPYDDYWHLGAVFCCLEKPNRNRIAHHWGGWIVKGFFLPSMFCYLVGVNANLETAIHSFTSMEVKHWLSVYTFFYNWLYLADIIVAVIGYTVSLRILDTHTRTVQPTTLGWLVTLICYAPFSLAINDKFLHYQIDHWGWGAWLHNHPYIQIIWGLMILSMITIHALSMLTLGLRFSNLTHRGIVTDGLFKYSKHPDYICKNISWWLIWVPFIPVNNPWMAVRSCILLAMVNFIYYMRAVTEEQHLNEDPTYRAYAAWIAEYGLFARLK</sequence>
<feature type="transmembrane region" description="Helical" evidence="1">
    <location>
        <begin position="269"/>
        <end position="291"/>
    </location>
</feature>
<feature type="transmembrane region" description="Helical" evidence="1">
    <location>
        <begin position="237"/>
        <end position="257"/>
    </location>
</feature>
<dbReference type="GO" id="GO:0008168">
    <property type="term" value="F:methyltransferase activity"/>
    <property type="evidence" value="ECO:0007669"/>
    <property type="project" value="UniProtKB-KW"/>
</dbReference>
<feature type="transmembrane region" description="Helical" evidence="1">
    <location>
        <begin position="57"/>
        <end position="81"/>
    </location>
</feature>
<dbReference type="KEGG" id="ntg:NSCAC_0671"/>